<dbReference type="OrthoDB" id="11703at2"/>
<protein>
    <submittedName>
        <fullName evidence="4">WD40 repeat domain-containing protein</fullName>
    </submittedName>
</protein>
<dbReference type="AlphaFoldDB" id="A0A5P8P1Z0"/>
<evidence type="ECO:0000256" key="1">
    <source>
        <dbReference type="ARBA" id="ARBA00022574"/>
    </source>
</evidence>
<feature type="signal peptide" evidence="3">
    <location>
        <begin position="1"/>
        <end position="17"/>
    </location>
</feature>
<evidence type="ECO:0000256" key="2">
    <source>
        <dbReference type="ARBA" id="ARBA00022737"/>
    </source>
</evidence>
<dbReference type="InterPro" id="IPR011047">
    <property type="entry name" value="Quinoprotein_ADH-like_sf"/>
</dbReference>
<dbReference type="PANTHER" id="PTHR44019:SF20">
    <property type="entry name" value="WD REPEAT-CONTAINING PROTEIN 55"/>
    <property type="match status" value="1"/>
</dbReference>
<dbReference type="Proteomes" id="UP000326944">
    <property type="component" value="Chromosome"/>
</dbReference>
<keyword evidence="3" id="KW-0732">Signal</keyword>
<evidence type="ECO:0000256" key="3">
    <source>
        <dbReference type="SAM" id="SignalP"/>
    </source>
</evidence>
<accession>A0A5P8P1Z0</accession>
<evidence type="ECO:0000313" key="4">
    <source>
        <dbReference type="EMBL" id="QFR49742.1"/>
    </source>
</evidence>
<proteinExistence type="predicted"/>
<keyword evidence="1" id="KW-0853">WD repeat</keyword>
<keyword evidence="2" id="KW-0677">Repeat</keyword>
<dbReference type="RefSeq" id="WP_152307689.1">
    <property type="nucleotide sequence ID" value="NZ_CP043617.1"/>
</dbReference>
<gene>
    <name evidence="4" type="ORF">FJR48_08355</name>
</gene>
<evidence type="ECO:0000313" key="5">
    <source>
        <dbReference type="Proteomes" id="UP000326944"/>
    </source>
</evidence>
<dbReference type="KEGG" id="sulg:FJR48_08355"/>
<name>A0A5P8P1Z0_9BACT</name>
<keyword evidence="5" id="KW-1185">Reference proteome</keyword>
<dbReference type="InterPro" id="IPR050505">
    <property type="entry name" value="WDR55/POC1"/>
</dbReference>
<reference evidence="4 5" key="1">
    <citation type="submission" date="2019-09" db="EMBL/GenBank/DDBJ databases">
        <title>Sulfurimonas gotlandica sp. nov., a chemoautotrophic and psychrotolerant epsilonproteobacterium isolated from a pelagic redoxcline, and an emended description of the genus Sulfurimonas.</title>
        <authorList>
            <person name="Wang S."/>
            <person name="Jiang L."/>
            <person name="Shao S."/>
        </authorList>
    </citation>
    <scope>NUCLEOTIDE SEQUENCE [LARGE SCALE GENOMIC DNA]</scope>
    <source>
        <strain evidence="4 5">GYSZ_1</strain>
    </source>
</reference>
<organism evidence="4 5">
    <name type="scientific">Sulfurimonas lithotrophica</name>
    <dbReference type="NCBI Taxonomy" id="2590022"/>
    <lineage>
        <taxon>Bacteria</taxon>
        <taxon>Pseudomonadati</taxon>
        <taxon>Campylobacterota</taxon>
        <taxon>Epsilonproteobacteria</taxon>
        <taxon>Campylobacterales</taxon>
        <taxon>Sulfurimonadaceae</taxon>
        <taxon>Sulfurimonas</taxon>
    </lineage>
</organism>
<feature type="chain" id="PRO_5024982959" evidence="3">
    <location>
        <begin position="18"/>
        <end position="315"/>
    </location>
</feature>
<dbReference type="PANTHER" id="PTHR44019">
    <property type="entry name" value="WD REPEAT-CONTAINING PROTEIN 55"/>
    <property type="match status" value="1"/>
</dbReference>
<dbReference type="EMBL" id="CP043617">
    <property type="protein sequence ID" value="QFR49742.1"/>
    <property type="molecule type" value="Genomic_DNA"/>
</dbReference>
<sequence>MRKVILFFLILSSVYSAQIKPSAKFVSSGGVVDLITNKDKIYSATSAGIVDIFDINTQKKVKSITLPKIKDFMGDMVDAKIYSVDKIDDKLLILSQGSGGYSRAFIYENEKLTSIIDESSYMAIIKAKFINKNTIVFGLLSNEIISFDIKTKKRNWTNQASGAKFSNLVINEDKSEIVIADESGILKIMSAKDGKILKKLKGQNLDNVFQVDYKNGIIATAGQDRRVVIYATKFDSAYYKEANFLIYSVGLSPSGKLAGYSSDENNNISVFNTITKRKIGTYTDNKMTLTNIVFIDENRMLGASDDKTINLYKIK</sequence>
<dbReference type="InterPro" id="IPR015943">
    <property type="entry name" value="WD40/YVTN_repeat-like_dom_sf"/>
</dbReference>
<dbReference type="Gene3D" id="2.130.10.10">
    <property type="entry name" value="YVTN repeat-like/Quinoprotein amine dehydrogenase"/>
    <property type="match status" value="1"/>
</dbReference>
<dbReference type="SUPFAM" id="SSF50998">
    <property type="entry name" value="Quinoprotein alcohol dehydrogenase-like"/>
    <property type="match status" value="1"/>
</dbReference>